<evidence type="ECO:0000256" key="4">
    <source>
        <dbReference type="ARBA" id="ARBA00023163"/>
    </source>
</evidence>
<keyword evidence="4" id="KW-0804">Transcription</keyword>
<dbReference type="InterPro" id="IPR001138">
    <property type="entry name" value="Zn2Cys6_DnaBD"/>
</dbReference>
<evidence type="ECO:0000259" key="7">
    <source>
        <dbReference type="PROSITE" id="PS50048"/>
    </source>
</evidence>
<evidence type="ECO:0000256" key="1">
    <source>
        <dbReference type="ARBA" id="ARBA00022723"/>
    </source>
</evidence>
<proteinExistence type="predicted"/>
<dbReference type="Pfam" id="PF00172">
    <property type="entry name" value="Zn_clus"/>
    <property type="match status" value="1"/>
</dbReference>
<evidence type="ECO:0000313" key="8">
    <source>
        <dbReference type="EMBL" id="KAK8862801.1"/>
    </source>
</evidence>
<dbReference type="SMART" id="SM00066">
    <property type="entry name" value="GAL4"/>
    <property type="match status" value="1"/>
</dbReference>
<dbReference type="Proteomes" id="UP001390339">
    <property type="component" value="Unassembled WGS sequence"/>
</dbReference>
<dbReference type="Gene3D" id="4.10.240.10">
    <property type="entry name" value="Zn(2)-C6 fungal-type DNA-binding domain"/>
    <property type="match status" value="1"/>
</dbReference>
<dbReference type="PANTHER" id="PTHR47660">
    <property type="entry name" value="TRANSCRIPTION FACTOR WITH C2H2 AND ZN(2)-CYS(6) DNA BINDING DOMAIN (EUROFUNG)-RELATED-RELATED"/>
    <property type="match status" value="1"/>
</dbReference>
<evidence type="ECO:0000256" key="3">
    <source>
        <dbReference type="ARBA" id="ARBA00023015"/>
    </source>
</evidence>
<keyword evidence="3" id="KW-0805">Transcription regulation</keyword>
<dbReference type="InterPro" id="IPR036864">
    <property type="entry name" value="Zn2-C6_fun-type_DNA-bd_sf"/>
</dbReference>
<evidence type="ECO:0000256" key="2">
    <source>
        <dbReference type="ARBA" id="ARBA00022833"/>
    </source>
</evidence>
<gene>
    <name evidence="8" type="ORF">PGQ11_009036</name>
</gene>
<accession>A0ABR2IGV0</accession>
<feature type="region of interest" description="Disordered" evidence="6">
    <location>
        <begin position="78"/>
        <end position="124"/>
    </location>
</feature>
<feature type="compositionally biased region" description="Basic and acidic residues" evidence="6">
    <location>
        <begin position="102"/>
        <end position="113"/>
    </location>
</feature>
<reference evidence="8 9" key="1">
    <citation type="journal article" date="2024" name="IMA Fungus">
        <title>Apiospora arundinis, a panoply of carbohydrate-active enzymes and secondary metabolites.</title>
        <authorList>
            <person name="Sorensen T."/>
            <person name="Petersen C."/>
            <person name="Muurmann A.T."/>
            <person name="Christiansen J.V."/>
            <person name="Brundto M.L."/>
            <person name="Overgaard C.K."/>
            <person name="Boysen A.T."/>
            <person name="Wollenberg R.D."/>
            <person name="Larsen T.O."/>
            <person name="Sorensen J.L."/>
            <person name="Nielsen K.L."/>
            <person name="Sondergaard T.E."/>
        </authorList>
    </citation>
    <scope>NUCLEOTIDE SEQUENCE [LARGE SCALE GENOMIC DNA]</scope>
    <source>
        <strain evidence="8 9">AAU 773</strain>
    </source>
</reference>
<comment type="caution">
    <text evidence="8">The sequence shown here is derived from an EMBL/GenBank/DDBJ whole genome shotgun (WGS) entry which is preliminary data.</text>
</comment>
<dbReference type="PROSITE" id="PS50048">
    <property type="entry name" value="ZN2_CY6_FUNGAL_2"/>
    <property type="match status" value="1"/>
</dbReference>
<keyword evidence="5" id="KW-0539">Nucleus</keyword>
<dbReference type="SUPFAM" id="SSF57701">
    <property type="entry name" value="Zn2/Cys6 DNA-binding domain"/>
    <property type="match status" value="1"/>
</dbReference>
<keyword evidence="2" id="KW-0862">Zinc</keyword>
<protein>
    <recommendedName>
        <fullName evidence="7">Zn(2)-C6 fungal-type domain-containing protein</fullName>
    </recommendedName>
</protein>
<keyword evidence="1" id="KW-0479">Metal-binding</keyword>
<feature type="domain" description="Zn(2)-C6 fungal-type" evidence="7">
    <location>
        <begin position="46"/>
        <end position="76"/>
    </location>
</feature>
<dbReference type="EMBL" id="JAPCWZ010000005">
    <property type="protein sequence ID" value="KAK8862801.1"/>
    <property type="molecule type" value="Genomic_DNA"/>
</dbReference>
<evidence type="ECO:0000313" key="9">
    <source>
        <dbReference type="Proteomes" id="UP001390339"/>
    </source>
</evidence>
<sequence>MDAITGQSIARCPQCNKPFDKLSSLKRHGYYCRTKTPGDKASRVQSCLACVGGKARCDRKRPECSRCLNKGIDCRYSAQGPRSNARDRTHRVPGSSLSPSPDKAESSYRKDTPTADTAVQDADNGDSVDIDYDFMAALDAAPGSLGAATFDWATPKDADVFGSFESPTNNAVTQTLALENSTYTYLSSAFQLSQPFPLPRAVSIPYVFSIPRSPSSNNRSIVRQPKIKTGAQRVASLIYHTLKSYTLMMTRDNSLPPFIHPQMASSDIGSESLQNCVSLMQILGSGLHGNRKLFWRNVRLECERLNQAPSQLGHLEIIAALQALSIYLIVRVGEGETEDNSVDGLLIMTTITMSLELNRIDFGRQSALSTTTPESTWRHWMFVESGRRLCILNQIVNMVVVFEPAAMCDIRADGLILPTLPARKQLWEADTAAKWMMEIERDLGAQTDYGMAMNGDLIKVCETGDGGVRSRQKADWEEWFSGMDSFGGLVMLAASLIG</sequence>
<organism evidence="8 9">
    <name type="scientific">Apiospora arundinis</name>
    <dbReference type="NCBI Taxonomy" id="335852"/>
    <lineage>
        <taxon>Eukaryota</taxon>
        <taxon>Fungi</taxon>
        <taxon>Dikarya</taxon>
        <taxon>Ascomycota</taxon>
        <taxon>Pezizomycotina</taxon>
        <taxon>Sordariomycetes</taxon>
        <taxon>Xylariomycetidae</taxon>
        <taxon>Amphisphaeriales</taxon>
        <taxon>Apiosporaceae</taxon>
        <taxon>Apiospora</taxon>
    </lineage>
</organism>
<keyword evidence="9" id="KW-1185">Reference proteome</keyword>
<dbReference type="CDD" id="cd00067">
    <property type="entry name" value="GAL4"/>
    <property type="match status" value="1"/>
</dbReference>
<evidence type="ECO:0000256" key="6">
    <source>
        <dbReference type="SAM" id="MobiDB-lite"/>
    </source>
</evidence>
<evidence type="ECO:0000256" key="5">
    <source>
        <dbReference type="ARBA" id="ARBA00023242"/>
    </source>
</evidence>
<name>A0ABR2IGV0_9PEZI</name>
<dbReference type="PANTHER" id="PTHR47660:SF3">
    <property type="entry name" value="FINGER DOMAIN PROTEIN, PUTATIVE (AFU_ORTHOLOGUE AFUA_4G03310)-RELATED"/>
    <property type="match status" value="1"/>
</dbReference>